<proteinExistence type="predicted"/>
<evidence type="ECO:0000313" key="1">
    <source>
        <dbReference type="EMBL" id="RAJ73690.1"/>
    </source>
</evidence>
<protein>
    <recommendedName>
        <fullName evidence="3">Outer membrane beta-barrel protein</fullName>
    </recommendedName>
</protein>
<dbReference type="Proteomes" id="UP000249819">
    <property type="component" value="Unassembled WGS sequence"/>
</dbReference>
<organism evidence="1 2">
    <name type="scientific">Chitinophaga dinghuensis</name>
    <dbReference type="NCBI Taxonomy" id="1539050"/>
    <lineage>
        <taxon>Bacteria</taxon>
        <taxon>Pseudomonadati</taxon>
        <taxon>Bacteroidota</taxon>
        <taxon>Chitinophagia</taxon>
        <taxon>Chitinophagales</taxon>
        <taxon>Chitinophagaceae</taxon>
        <taxon>Chitinophaga</taxon>
    </lineage>
</organism>
<dbReference type="EMBL" id="QLMA01000012">
    <property type="protein sequence ID" value="RAJ73690.1"/>
    <property type="molecule type" value="Genomic_DNA"/>
</dbReference>
<accession>A0A327VLG0</accession>
<evidence type="ECO:0000313" key="2">
    <source>
        <dbReference type="Proteomes" id="UP000249819"/>
    </source>
</evidence>
<name>A0A327VLG0_9BACT</name>
<dbReference type="RefSeq" id="WP_111595328.1">
    <property type="nucleotide sequence ID" value="NZ_QLMA01000012.1"/>
</dbReference>
<evidence type="ECO:0008006" key="3">
    <source>
        <dbReference type="Google" id="ProtNLM"/>
    </source>
</evidence>
<dbReference type="AlphaFoldDB" id="A0A327VLG0"/>
<keyword evidence="2" id="KW-1185">Reference proteome</keyword>
<gene>
    <name evidence="1" type="ORF">CLV59_11231</name>
</gene>
<reference evidence="1 2" key="1">
    <citation type="submission" date="2018-06" db="EMBL/GenBank/DDBJ databases">
        <title>Genomic Encyclopedia of Archaeal and Bacterial Type Strains, Phase II (KMG-II): from individual species to whole genera.</title>
        <authorList>
            <person name="Goeker M."/>
        </authorList>
    </citation>
    <scope>NUCLEOTIDE SEQUENCE [LARGE SCALE GENOMIC DNA]</scope>
    <source>
        <strain evidence="1 2">DSM 29821</strain>
    </source>
</reference>
<sequence length="285" mass="32151">MRYASVTQLAPLIDSSYVLFQQYGNARLNEGRTQELSLSFSSNKLQSPNPSNYNFYININRTNNAIGDSSIYTDDGKVRRYLVNVNNVRSGTFTANMRKGVKLGKVMYTIEPSASVNLNSTPAFVNNVNSELKSQSYAGTLSIGYELQSKFILRVTESLTASKSQQNFRNTNSEALNNSLRLLATWYINKSFTLYSDVDRNTNTNSGTQGVRFTNWSMSANYRFLKGKNAEIRLAAYDILHQNKGITNTTAQNFITTNTTNVMQQFFMCTIAYYPRMFGKHPTGK</sequence>
<comment type="caution">
    <text evidence="1">The sequence shown here is derived from an EMBL/GenBank/DDBJ whole genome shotgun (WGS) entry which is preliminary data.</text>
</comment>